<accession>A0ABY2HCZ4</accession>
<proteinExistence type="predicted"/>
<dbReference type="EMBL" id="PPTA01000002">
    <property type="protein sequence ID" value="TFB06123.1"/>
    <property type="molecule type" value="Genomic_DNA"/>
</dbReference>
<evidence type="ECO:0000256" key="1">
    <source>
        <dbReference type="SAM" id="MobiDB-lite"/>
    </source>
</evidence>
<dbReference type="RefSeq" id="XP_073562324.1">
    <property type="nucleotide sequence ID" value="XM_073699307.1"/>
</dbReference>
<organism evidence="2 3">
    <name type="scientific">Trichoderma ghanense</name>
    <dbReference type="NCBI Taxonomy" id="65468"/>
    <lineage>
        <taxon>Eukaryota</taxon>
        <taxon>Fungi</taxon>
        <taxon>Dikarya</taxon>
        <taxon>Ascomycota</taxon>
        <taxon>Pezizomycotina</taxon>
        <taxon>Sordariomycetes</taxon>
        <taxon>Hypocreomycetidae</taxon>
        <taxon>Hypocreales</taxon>
        <taxon>Hypocreaceae</taxon>
        <taxon>Trichoderma</taxon>
    </lineage>
</organism>
<feature type="region of interest" description="Disordered" evidence="1">
    <location>
        <begin position="1"/>
        <end position="22"/>
    </location>
</feature>
<name>A0ABY2HCZ4_9HYPO</name>
<keyword evidence="3" id="KW-1185">Reference proteome</keyword>
<dbReference type="GeneID" id="300573757"/>
<reference evidence="2 3" key="1">
    <citation type="submission" date="2018-01" db="EMBL/GenBank/DDBJ databases">
        <title>Genome characterization of the sugarcane-associated fungus Trichoderma ghanense CCMA-1212 and their application in lignocelulose bioconversion.</title>
        <authorList>
            <person name="Steindorff A.S."/>
            <person name="Mendes T.D."/>
            <person name="Vilela E.S.D."/>
            <person name="Rodrigues D.S."/>
            <person name="Formighieri E.F."/>
            <person name="Melo I.S."/>
            <person name="Favaro L.C.L."/>
        </authorList>
    </citation>
    <scope>NUCLEOTIDE SEQUENCE [LARGE SCALE GENOMIC DNA]</scope>
    <source>
        <strain evidence="2 3">CCMA-1212</strain>
    </source>
</reference>
<protein>
    <submittedName>
        <fullName evidence="2">Uncharacterized protein</fullName>
    </submittedName>
</protein>
<dbReference type="Proteomes" id="UP001642720">
    <property type="component" value="Unassembled WGS sequence"/>
</dbReference>
<evidence type="ECO:0000313" key="3">
    <source>
        <dbReference type="Proteomes" id="UP001642720"/>
    </source>
</evidence>
<comment type="caution">
    <text evidence="2">The sequence shown here is derived from an EMBL/GenBank/DDBJ whole genome shotgun (WGS) entry which is preliminary data.</text>
</comment>
<gene>
    <name evidence="2" type="ORF">CCMA1212_001899</name>
</gene>
<sequence length="113" mass="12861">MHRMLGRHRGVPGRHARDCSRNRSLSNARHPRYACWAVRFWLAPSLAPSGSHTNPAWKLAHGSLSRHWIVGFALSYHTSTLMAVGIPRYYFASFIACVIESCLENDSNRRGRE</sequence>
<evidence type="ECO:0000313" key="2">
    <source>
        <dbReference type="EMBL" id="TFB06123.1"/>
    </source>
</evidence>
<feature type="compositionally biased region" description="Basic residues" evidence="1">
    <location>
        <begin position="1"/>
        <end position="14"/>
    </location>
</feature>